<accession>A0A1X7HXI8</accession>
<dbReference type="STRING" id="1610489.SAMN06295981_0178"/>
<keyword evidence="2" id="KW-1185">Reference proteome</keyword>
<protein>
    <submittedName>
        <fullName evidence="1">Uncharacterized protein</fullName>
    </submittedName>
</protein>
<evidence type="ECO:0000313" key="2">
    <source>
        <dbReference type="Proteomes" id="UP000193309"/>
    </source>
</evidence>
<proteinExistence type="predicted"/>
<gene>
    <name evidence="1" type="ORF">SAMN06295981_0178</name>
</gene>
<sequence length="80" mass="8526">MDVRQRINDNPLLAPALKWDPEDGTLSGSEAALVRIVQALTADLEALDADQQQALGDLVGEIASETLEAEQAGLRMLGLI</sequence>
<name>A0A1X7HXI8_9CORY</name>
<dbReference type="Proteomes" id="UP000193309">
    <property type="component" value="Unassembled WGS sequence"/>
</dbReference>
<evidence type="ECO:0000313" key="1">
    <source>
        <dbReference type="EMBL" id="SMG06597.1"/>
    </source>
</evidence>
<dbReference type="RefSeq" id="WP_085548372.1">
    <property type="nucleotide sequence ID" value="NZ_FXAR01000001.1"/>
</dbReference>
<dbReference type="AlphaFoldDB" id="A0A1X7HXI8"/>
<organism evidence="1 2">
    <name type="scientific">Corynebacterium pollutisoli</name>
    <dbReference type="NCBI Taxonomy" id="1610489"/>
    <lineage>
        <taxon>Bacteria</taxon>
        <taxon>Bacillati</taxon>
        <taxon>Actinomycetota</taxon>
        <taxon>Actinomycetes</taxon>
        <taxon>Mycobacteriales</taxon>
        <taxon>Corynebacteriaceae</taxon>
        <taxon>Corynebacterium</taxon>
    </lineage>
</organism>
<dbReference type="EMBL" id="FXAR01000001">
    <property type="protein sequence ID" value="SMG06597.1"/>
    <property type="molecule type" value="Genomic_DNA"/>
</dbReference>
<reference evidence="2" key="1">
    <citation type="submission" date="2017-04" db="EMBL/GenBank/DDBJ databases">
        <authorList>
            <person name="Varghese N."/>
            <person name="Submissions S."/>
        </authorList>
    </citation>
    <scope>NUCLEOTIDE SEQUENCE [LARGE SCALE GENOMIC DNA]</scope>
    <source>
        <strain evidence="2">VDS</strain>
    </source>
</reference>